<organism evidence="1 2">
    <name type="scientific">Manihot esculenta</name>
    <name type="common">Cassava</name>
    <name type="synonym">Jatropha manihot</name>
    <dbReference type="NCBI Taxonomy" id="3983"/>
    <lineage>
        <taxon>Eukaryota</taxon>
        <taxon>Viridiplantae</taxon>
        <taxon>Streptophyta</taxon>
        <taxon>Embryophyta</taxon>
        <taxon>Tracheophyta</taxon>
        <taxon>Spermatophyta</taxon>
        <taxon>Magnoliopsida</taxon>
        <taxon>eudicotyledons</taxon>
        <taxon>Gunneridae</taxon>
        <taxon>Pentapetalae</taxon>
        <taxon>rosids</taxon>
        <taxon>fabids</taxon>
        <taxon>Malpighiales</taxon>
        <taxon>Euphorbiaceae</taxon>
        <taxon>Crotonoideae</taxon>
        <taxon>Manihoteae</taxon>
        <taxon>Manihot</taxon>
    </lineage>
</organism>
<evidence type="ECO:0000313" key="2">
    <source>
        <dbReference type="Proteomes" id="UP000091857"/>
    </source>
</evidence>
<sequence length="121" mass="13475">MLVLEMVGRRKNICSVEDDNTSEIYFPDGIYKSLEQGEKLGFLGIDDEDENQIARKMILVGLWCIQTNPLNRPSMCRVVEMLQGSITSLQMPPRPTLVSPLRSFPQTLINSSATATTGITV</sequence>
<accession>A0ACB7GFW8</accession>
<protein>
    <submittedName>
        <fullName evidence="1">Uncharacterized protein</fullName>
    </submittedName>
</protein>
<keyword evidence="2" id="KW-1185">Reference proteome</keyword>
<name>A0ACB7GFW8_MANES</name>
<comment type="caution">
    <text evidence="1">The sequence shown here is derived from an EMBL/GenBank/DDBJ whole genome shotgun (WGS) entry which is preliminary data.</text>
</comment>
<dbReference type="Proteomes" id="UP000091857">
    <property type="component" value="Chromosome 14"/>
</dbReference>
<evidence type="ECO:0000313" key="1">
    <source>
        <dbReference type="EMBL" id="KAG8639132.1"/>
    </source>
</evidence>
<gene>
    <name evidence="1" type="ORF">MANES_14G106166v8</name>
</gene>
<dbReference type="EMBL" id="CM004400">
    <property type="protein sequence ID" value="KAG8639132.1"/>
    <property type="molecule type" value="Genomic_DNA"/>
</dbReference>
<reference evidence="2" key="1">
    <citation type="journal article" date="2016" name="Nat. Biotechnol.">
        <title>Sequencing wild and cultivated cassava and related species reveals extensive interspecific hybridization and genetic diversity.</title>
        <authorList>
            <person name="Bredeson J.V."/>
            <person name="Lyons J.B."/>
            <person name="Prochnik S.E."/>
            <person name="Wu G.A."/>
            <person name="Ha C.M."/>
            <person name="Edsinger-Gonzales E."/>
            <person name="Grimwood J."/>
            <person name="Schmutz J."/>
            <person name="Rabbi I.Y."/>
            <person name="Egesi C."/>
            <person name="Nauluvula P."/>
            <person name="Lebot V."/>
            <person name="Ndunguru J."/>
            <person name="Mkamilo G."/>
            <person name="Bart R.S."/>
            <person name="Setter T.L."/>
            <person name="Gleadow R.M."/>
            <person name="Kulakow P."/>
            <person name="Ferguson M.E."/>
            <person name="Rounsley S."/>
            <person name="Rokhsar D.S."/>
        </authorList>
    </citation>
    <scope>NUCLEOTIDE SEQUENCE [LARGE SCALE GENOMIC DNA]</scope>
    <source>
        <strain evidence="2">cv. AM560-2</strain>
    </source>
</reference>
<proteinExistence type="predicted"/>